<dbReference type="EMBL" id="QBLH01003176">
    <property type="protein sequence ID" value="TGZ43823.1"/>
    <property type="molecule type" value="Genomic_DNA"/>
</dbReference>
<sequence length="58" mass="6515">MTYLDRIFVGRETRAAPVFFPRQNSSAVSNLISAPRRRAPVNGDETPTSSDESGRNYR</sequence>
<feature type="region of interest" description="Disordered" evidence="1">
    <location>
        <begin position="26"/>
        <end position="58"/>
    </location>
</feature>
<protein>
    <submittedName>
        <fullName evidence="2">Uncharacterized protein</fullName>
    </submittedName>
</protein>
<evidence type="ECO:0000256" key="1">
    <source>
        <dbReference type="SAM" id="MobiDB-lite"/>
    </source>
</evidence>
<reference evidence="2 3" key="1">
    <citation type="journal article" date="2019" name="Philos. Trans. R. Soc. Lond., B, Biol. Sci.">
        <title>Ant behaviour and brain gene expression of defending hosts depend on the ecological success of the intruding social parasite.</title>
        <authorList>
            <person name="Kaur R."/>
            <person name="Stoldt M."/>
            <person name="Jongepier E."/>
            <person name="Feldmeyer B."/>
            <person name="Menzel F."/>
            <person name="Bornberg-Bauer E."/>
            <person name="Foitzik S."/>
        </authorList>
    </citation>
    <scope>NUCLEOTIDE SEQUENCE [LARGE SCALE GENOMIC DNA]</scope>
    <source>
        <tissue evidence="2">Whole body</tissue>
    </source>
</reference>
<evidence type="ECO:0000313" key="3">
    <source>
        <dbReference type="Proteomes" id="UP000310200"/>
    </source>
</evidence>
<proteinExistence type="predicted"/>
<accession>A0A4S2K435</accession>
<evidence type="ECO:0000313" key="2">
    <source>
        <dbReference type="EMBL" id="TGZ43823.1"/>
    </source>
</evidence>
<dbReference type="Proteomes" id="UP000310200">
    <property type="component" value="Unassembled WGS sequence"/>
</dbReference>
<name>A0A4S2K435_9HYME</name>
<gene>
    <name evidence="2" type="ORF">DBV15_08506</name>
</gene>
<organism evidence="2 3">
    <name type="scientific">Temnothorax longispinosus</name>
    <dbReference type="NCBI Taxonomy" id="300112"/>
    <lineage>
        <taxon>Eukaryota</taxon>
        <taxon>Metazoa</taxon>
        <taxon>Ecdysozoa</taxon>
        <taxon>Arthropoda</taxon>
        <taxon>Hexapoda</taxon>
        <taxon>Insecta</taxon>
        <taxon>Pterygota</taxon>
        <taxon>Neoptera</taxon>
        <taxon>Endopterygota</taxon>
        <taxon>Hymenoptera</taxon>
        <taxon>Apocrita</taxon>
        <taxon>Aculeata</taxon>
        <taxon>Formicoidea</taxon>
        <taxon>Formicidae</taxon>
        <taxon>Myrmicinae</taxon>
        <taxon>Temnothorax</taxon>
    </lineage>
</organism>
<keyword evidence="3" id="KW-1185">Reference proteome</keyword>
<dbReference type="AlphaFoldDB" id="A0A4S2K435"/>
<comment type="caution">
    <text evidence="2">The sequence shown here is derived from an EMBL/GenBank/DDBJ whole genome shotgun (WGS) entry which is preliminary data.</text>
</comment>